<reference evidence="1" key="1">
    <citation type="journal article" date="2019" name="bioRxiv">
        <title>The Genome of the Zebra Mussel, Dreissena polymorpha: A Resource for Invasive Species Research.</title>
        <authorList>
            <person name="McCartney M.A."/>
            <person name="Auch B."/>
            <person name="Kono T."/>
            <person name="Mallez S."/>
            <person name="Zhang Y."/>
            <person name="Obille A."/>
            <person name="Becker A."/>
            <person name="Abrahante J.E."/>
            <person name="Garbe J."/>
            <person name="Badalamenti J.P."/>
            <person name="Herman A."/>
            <person name="Mangelson H."/>
            <person name="Liachko I."/>
            <person name="Sullivan S."/>
            <person name="Sone E.D."/>
            <person name="Koren S."/>
            <person name="Silverstein K.A.T."/>
            <person name="Beckman K.B."/>
            <person name="Gohl D.M."/>
        </authorList>
    </citation>
    <scope>NUCLEOTIDE SEQUENCE</scope>
    <source>
        <strain evidence="1">Duluth1</strain>
        <tissue evidence="1">Whole animal</tissue>
    </source>
</reference>
<proteinExistence type="predicted"/>
<evidence type="ECO:0000313" key="1">
    <source>
        <dbReference type="EMBL" id="KAH3866312.1"/>
    </source>
</evidence>
<accession>A0A9D4RH27</accession>
<dbReference type="EMBL" id="JAIWYP010000002">
    <property type="protein sequence ID" value="KAH3866312.1"/>
    <property type="molecule type" value="Genomic_DNA"/>
</dbReference>
<comment type="caution">
    <text evidence="1">The sequence shown here is derived from an EMBL/GenBank/DDBJ whole genome shotgun (WGS) entry which is preliminary data.</text>
</comment>
<evidence type="ECO:0000313" key="2">
    <source>
        <dbReference type="Proteomes" id="UP000828390"/>
    </source>
</evidence>
<protein>
    <submittedName>
        <fullName evidence="1">Uncharacterized protein</fullName>
    </submittedName>
</protein>
<dbReference type="Proteomes" id="UP000828390">
    <property type="component" value="Unassembled WGS sequence"/>
</dbReference>
<sequence>MWEHVLALFTLQGSRLTSEALRILVNVKGIGEADLIARRADMQSPLRVATKVVNVLLKMETTRRAFSRTIQAFARIRQ</sequence>
<gene>
    <name evidence="1" type="ORF">DPMN_029372</name>
</gene>
<reference evidence="1" key="2">
    <citation type="submission" date="2020-11" db="EMBL/GenBank/DDBJ databases">
        <authorList>
            <person name="McCartney M.A."/>
            <person name="Auch B."/>
            <person name="Kono T."/>
            <person name="Mallez S."/>
            <person name="Becker A."/>
            <person name="Gohl D.M."/>
            <person name="Silverstein K.A.T."/>
            <person name="Koren S."/>
            <person name="Bechman K.B."/>
            <person name="Herman A."/>
            <person name="Abrahante J.E."/>
            <person name="Garbe J."/>
        </authorList>
    </citation>
    <scope>NUCLEOTIDE SEQUENCE</scope>
    <source>
        <strain evidence="1">Duluth1</strain>
        <tissue evidence="1">Whole animal</tissue>
    </source>
</reference>
<name>A0A9D4RH27_DREPO</name>
<keyword evidence="2" id="KW-1185">Reference proteome</keyword>
<organism evidence="1 2">
    <name type="scientific">Dreissena polymorpha</name>
    <name type="common">Zebra mussel</name>
    <name type="synonym">Mytilus polymorpha</name>
    <dbReference type="NCBI Taxonomy" id="45954"/>
    <lineage>
        <taxon>Eukaryota</taxon>
        <taxon>Metazoa</taxon>
        <taxon>Spiralia</taxon>
        <taxon>Lophotrochozoa</taxon>
        <taxon>Mollusca</taxon>
        <taxon>Bivalvia</taxon>
        <taxon>Autobranchia</taxon>
        <taxon>Heteroconchia</taxon>
        <taxon>Euheterodonta</taxon>
        <taxon>Imparidentia</taxon>
        <taxon>Neoheterodontei</taxon>
        <taxon>Myida</taxon>
        <taxon>Dreissenoidea</taxon>
        <taxon>Dreissenidae</taxon>
        <taxon>Dreissena</taxon>
    </lineage>
</organism>
<dbReference type="AlphaFoldDB" id="A0A9D4RH27"/>